<dbReference type="Proteomes" id="UP000251047">
    <property type="component" value="Unassembled WGS sequence"/>
</dbReference>
<dbReference type="OrthoDB" id="9795923at2"/>
<gene>
    <name evidence="3" type="ORF">CWC39_09480</name>
</gene>
<organism evidence="3 4">
    <name type="scientific">Corynebacterium heidelbergense</name>
    <dbReference type="NCBI Taxonomy" id="2055947"/>
    <lineage>
        <taxon>Bacteria</taxon>
        <taxon>Bacillati</taxon>
        <taxon>Actinomycetota</taxon>
        <taxon>Actinomycetes</taxon>
        <taxon>Mycobacteriales</taxon>
        <taxon>Corynebacteriaceae</taxon>
        <taxon>Corynebacterium</taxon>
    </lineage>
</organism>
<proteinExistence type="predicted"/>
<dbReference type="EMBL" id="PHQP01000099">
    <property type="protein sequence ID" value="RAV33254.1"/>
    <property type="molecule type" value="Genomic_DNA"/>
</dbReference>
<name>A0A364V9G6_9CORY</name>
<dbReference type="SUPFAM" id="SSF46785">
    <property type="entry name" value="Winged helix' DNA-binding domain"/>
    <property type="match status" value="1"/>
</dbReference>
<dbReference type="InterPro" id="IPR036390">
    <property type="entry name" value="WH_DNA-bd_sf"/>
</dbReference>
<evidence type="ECO:0000313" key="3">
    <source>
        <dbReference type="EMBL" id="RAV33254.1"/>
    </source>
</evidence>
<dbReference type="PROSITE" id="PS01332">
    <property type="entry name" value="HTH_RRF2_1"/>
    <property type="match status" value="1"/>
</dbReference>
<dbReference type="GO" id="GO:0003700">
    <property type="term" value="F:DNA-binding transcription factor activity"/>
    <property type="evidence" value="ECO:0007669"/>
    <property type="project" value="TreeGrafter"/>
</dbReference>
<accession>A0A364V9G6</accession>
<comment type="caution">
    <text evidence="3">The sequence shown here is derived from an EMBL/GenBank/DDBJ whole genome shotgun (WGS) entry which is preliminary data.</text>
</comment>
<evidence type="ECO:0000256" key="1">
    <source>
        <dbReference type="ARBA" id="ARBA00023125"/>
    </source>
</evidence>
<dbReference type="InterPro" id="IPR036388">
    <property type="entry name" value="WH-like_DNA-bd_sf"/>
</dbReference>
<sequence length="165" mass="17884">MQFTRFTDLGLRVAMQLAAEHIARSTDSSTGHEKPSYRVTAATVSDAINASHTHVAKVVSRLVELGVVRSTRGRTGGISLLDEALDFPLGNLVQALEGDQNVLSTFRDDPLPIDENCRLVSVLARAQEDFYAQLNRLTIRDISIDNVAELTGTGAQKPVRGRIGA</sequence>
<keyword evidence="1" id="KW-0238">DNA-binding</keyword>
<reference evidence="3 4" key="1">
    <citation type="journal article" date="2018" name="Syst. Appl. Microbiol.">
        <title>Corynebacterium heidelbergense sp. nov., isolated from the preen glands of Egyptian geese (Alopochen aegyptiacus).</title>
        <authorList>
            <person name="Braun M.S."/>
            <person name="Wang E."/>
            <person name="Zimmermann S."/>
            <person name="Wink M."/>
        </authorList>
    </citation>
    <scope>NUCLEOTIDE SEQUENCE [LARGE SCALE GENOMIC DNA]</scope>
    <source>
        <strain evidence="3 4">DSM 104638</strain>
    </source>
</reference>
<dbReference type="Pfam" id="PF02082">
    <property type="entry name" value="Rrf2"/>
    <property type="match status" value="1"/>
</dbReference>
<comment type="cofactor">
    <cofactor evidence="2">
        <name>[2Fe-2S] cluster</name>
        <dbReference type="ChEBI" id="CHEBI:190135"/>
    </cofactor>
</comment>
<protein>
    <submittedName>
        <fullName evidence="3">Transcriptional regulator</fullName>
    </submittedName>
</protein>
<dbReference type="GO" id="GO:0005829">
    <property type="term" value="C:cytosol"/>
    <property type="evidence" value="ECO:0007669"/>
    <property type="project" value="TreeGrafter"/>
</dbReference>
<dbReference type="InterPro" id="IPR030489">
    <property type="entry name" value="TR_Rrf2-type_CS"/>
</dbReference>
<dbReference type="GO" id="GO:0003677">
    <property type="term" value="F:DNA binding"/>
    <property type="evidence" value="ECO:0007669"/>
    <property type="project" value="UniProtKB-KW"/>
</dbReference>
<dbReference type="AlphaFoldDB" id="A0A364V9G6"/>
<evidence type="ECO:0000313" key="4">
    <source>
        <dbReference type="Proteomes" id="UP000251047"/>
    </source>
</evidence>
<dbReference type="InterPro" id="IPR000944">
    <property type="entry name" value="Tscrpt_reg_Rrf2"/>
</dbReference>
<dbReference type="PANTHER" id="PTHR33221:SF4">
    <property type="entry name" value="HTH-TYPE TRANSCRIPTIONAL REPRESSOR NSRR"/>
    <property type="match status" value="1"/>
</dbReference>
<dbReference type="PANTHER" id="PTHR33221">
    <property type="entry name" value="WINGED HELIX-TURN-HELIX TRANSCRIPTIONAL REGULATOR, RRF2 FAMILY"/>
    <property type="match status" value="1"/>
</dbReference>
<evidence type="ECO:0000256" key="2">
    <source>
        <dbReference type="ARBA" id="ARBA00034078"/>
    </source>
</evidence>
<dbReference type="Gene3D" id="1.10.10.10">
    <property type="entry name" value="Winged helix-like DNA-binding domain superfamily/Winged helix DNA-binding domain"/>
    <property type="match status" value="1"/>
</dbReference>
<dbReference type="PROSITE" id="PS51197">
    <property type="entry name" value="HTH_RRF2_2"/>
    <property type="match status" value="1"/>
</dbReference>